<keyword evidence="3" id="KW-1185">Reference proteome</keyword>
<protein>
    <submittedName>
        <fullName evidence="2">2600_t:CDS:1</fullName>
    </submittedName>
</protein>
<evidence type="ECO:0000313" key="3">
    <source>
        <dbReference type="Proteomes" id="UP000789396"/>
    </source>
</evidence>
<feature type="compositionally biased region" description="Basic residues" evidence="1">
    <location>
        <begin position="142"/>
        <end position="152"/>
    </location>
</feature>
<dbReference type="AlphaFoldDB" id="A0A9N8ZXQ6"/>
<feature type="compositionally biased region" description="Basic and acidic residues" evidence="1">
    <location>
        <begin position="51"/>
        <end position="61"/>
    </location>
</feature>
<name>A0A9N8ZXQ6_9GLOM</name>
<organism evidence="2 3">
    <name type="scientific">Racocetra fulgida</name>
    <dbReference type="NCBI Taxonomy" id="60492"/>
    <lineage>
        <taxon>Eukaryota</taxon>
        <taxon>Fungi</taxon>
        <taxon>Fungi incertae sedis</taxon>
        <taxon>Mucoromycota</taxon>
        <taxon>Glomeromycotina</taxon>
        <taxon>Glomeromycetes</taxon>
        <taxon>Diversisporales</taxon>
        <taxon>Gigasporaceae</taxon>
        <taxon>Racocetra</taxon>
    </lineage>
</organism>
<feature type="compositionally biased region" description="Acidic residues" evidence="1">
    <location>
        <begin position="67"/>
        <end position="79"/>
    </location>
</feature>
<dbReference type="Proteomes" id="UP000789396">
    <property type="component" value="Unassembled WGS sequence"/>
</dbReference>
<evidence type="ECO:0000256" key="1">
    <source>
        <dbReference type="SAM" id="MobiDB-lite"/>
    </source>
</evidence>
<reference evidence="2" key="1">
    <citation type="submission" date="2021-06" db="EMBL/GenBank/DDBJ databases">
        <authorList>
            <person name="Kallberg Y."/>
            <person name="Tangrot J."/>
            <person name="Rosling A."/>
        </authorList>
    </citation>
    <scope>NUCLEOTIDE SEQUENCE</scope>
    <source>
        <strain evidence="2">IN212</strain>
    </source>
</reference>
<comment type="caution">
    <text evidence="2">The sequence shown here is derived from an EMBL/GenBank/DDBJ whole genome shotgun (WGS) entry which is preliminary data.</text>
</comment>
<feature type="non-terminal residue" evidence="2">
    <location>
        <position position="175"/>
    </location>
</feature>
<proteinExistence type="predicted"/>
<dbReference type="EMBL" id="CAJVPZ010002327">
    <property type="protein sequence ID" value="CAG8510718.1"/>
    <property type="molecule type" value="Genomic_DNA"/>
</dbReference>
<evidence type="ECO:0000313" key="2">
    <source>
        <dbReference type="EMBL" id="CAG8510718.1"/>
    </source>
</evidence>
<sequence length="175" mass="20497">AMAVSDSEHSSNGSDVDERIPKYQAQVIITTEPFTLHESESLSENSDSDQQNEHAKDEKDMYQPTSSEEEDEGFSDSSEEYSPKRRLPQRHVTSKKINYSDEKYYKKVHKIFDDFYEVLSSSEEESTSRKQKKLNDDDPLRPKRRPRRKSAKKSVDYDEKGYYKKFETALNARIH</sequence>
<feature type="compositionally biased region" description="Basic residues" evidence="1">
    <location>
        <begin position="84"/>
        <end position="94"/>
    </location>
</feature>
<feature type="region of interest" description="Disordered" evidence="1">
    <location>
        <begin position="1"/>
        <end position="99"/>
    </location>
</feature>
<feature type="region of interest" description="Disordered" evidence="1">
    <location>
        <begin position="122"/>
        <end position="156"/>
    </location>
</feature>
<accession>A0A9N8ZXQ6</accession>
<dbReference type="OrthoDB" id="2408432at2759"/>
<gene>
    <name evidence="2" type="ORF">RFULGI_LOCUS2884</name>
</gene>